<evidence type="ECO:0000313" key="1">
    <source>
        <dbReference type="EMBL" id="MBM9509961.1"/>
    </source>
</evidence>
<accession>A0ABS2U2Z9</accession>
<dbReference type="EMBL" id="JADKYB010000030">
    <property type="protein sequence ID" value="MBM9509961.1"/>
    <property type="molecule type" value="Genomic_DNA"/>
</dbReference>
<dbReference type="RefSeq" id="WP_205363545.1">
    <property type="nucleotide sequence ID" value="NZ_JADKYB010000030.1"/>
</dbReference>
<comment type="caution">
    <text evidence="1">The sequence shown here is derived from an EMBL/GenBank/DDBJ whole genome shotgun (WGS) entry which is preliminary data.</text>
</comment>
<organism evidence="1 2">
    <name type="scientific">Actinacidiphila acididurans</name>
    <dbReference type="NCBI Taxonomy" id="2784346"/>
    <lineage>
        <taxon>Bacteria</taxon>
        <taxon>Bacillati</taxon>
        <taxon>Actinomycetota</taxon>
        <taxon>Actinomycetes</taxon>
        <taxon>Kitasatosporales</taxon>
        <taxon>Streptomycetaceae</taxon>
        <taxon>Actinacidiphila</taxon>
    </lineage>
</organism>
<proteinExistence type="predicted"/>
<protein>
    <submittedName>
        <fullName evidence="1">Uncharacterized protein</fullName>
    </submittedName>
</protein>
<sequence>MPQPRNAAVLTAALRSWATTTRDPDGHDVARVEFRQAPDWAPVGKTPLTGQQVDRLLTILRADLIPPRRNTPTQAAAAVDQIIAEWRAEGRTRIRPTDLIGQLPRIGQTRAWLAQHLTHLVDSGYLHETRRPGTYRL</sequence>
<reference evidence="1 2" key="1">
    <citation type="submission" date="2021-01" db="EMBL/GenBank/DDBJ databases">
        <title>Streptomyces acididurans sp. nov., isolated from a peat swamp forest soil.</title>
        <authorList>
            <person name="Chantavorakit T."/>
            <person name="Duangmal K."/>
        </authorList>
    </citation>
    <scope>NUCLEOTIDE SEQUENCE [LARGE SCALE GENOMIC DNA]</scope>
    <source>
        <strain evidence="1 2">KK5PA1</strain>
    </source>
</reference>
<dbReference type="Proteomes" id="UP000749040">
    <property type="component" value="Unassembled WGS sequence"/>
</dbReference>
<keyword evidence="2" id="KW-1185">Reference proteome</keyword>
<gene>
    <name evidence="1" type="ORF">ITX44_36485</name>
</gene>
<name>A0ABS2U2Z9_9ACTN</name>
<evidence type="ECO:0000313" key="2">
    <source>
        <dbReference type="Proteomes" id="UP000749040"/>
    </source>
</evidence>